<organism evidence="2 3">
    <name type="scientific">Geoalkalibacter halelectricus</name>
    <dbReference type="NCBI Taxonomy" id="2847045"/>
    <lineage>
        <taxon>Bacteria</taxon>
        <taxon>Pseudomonadati</taxon>
        <taxon>Thermodesulfobacteriota</taxon>
        <taxon>Desulfuromonadia</taxon>
        <taxon>Desulfuromonadales</taxon>
        <taxon>Geoalkalibacteraceae</taxon>
        <taxon>Geoalkalibacter</taxon>
    </lineage>
</organism>
<name>A0ABY5ZNK7_9BACT</name>
<dbReference type="PANTHER" id="PTHR48079">
    <property type="entry name" value="PROTEIN YEEZ"/>
    <property type="match status" value="1"/>
</dbReference>
<dbReference type="RefSeq" id="WP_260749095.1">
    <property type="nucleotide sequence ID" value="NZ_CP092109.1"/>
</dbReference>
<dbReference type="InterPro" id="IPR001509">
    <property type="entry name" value="Epimerase_deHydtase"/>
</dbReference>
<evidence type="ECO:0000313" key="2">
    <source>
        <dbReference type="EMBL" id="UWZ80732.1"/>
    </source>
</evidence>
<gene>
    <name evidence="2" type="ORF">L9S41_04855</name>
</gene>
<dbReference type="SUPFAM" id="SSF51735">
    <property type="entry name" value="NAD(P)-binding Rossmann-fold domains"/>
    <property type="match status" value="1"/>
</dbReference>
<dbReference type="PANTHER" id="PTHR48079:SF6">
    <property type="entry name" value="NAD(P)-BINDING DOMAIN-CONTAINING PROTEIN-RELATED"/>
    <property type="match status" value="1"/>
</dbReference>
<reference evidence="2" key="1">
    <citation type="journal article" date="2022" name="Environ. Microbiol.">
        <title>Geoalkalibacter halelectricus SAP #1 sp. nov. possessing extracellular electron transfer and mineral#reducing capabilities from a haloalkaline environment.</title>
        <authorList>
            <person name="Yadav S."/>
            <person name="Singh R."/>
            <person name="Sundharam S.S."/>
            <person name="Chaudhary S."/>
            <person name="Krishnamurthi S."/>
            <person name="Patil S.A."/>
        </authorList>
    </citation>
    <scope>NUCLEOTIDE SEQUENCE</scope>
    <source>
        <strain evidence="2">SAP-1</strain>
    </source>
</reference>
<evidence type="ECO:0000259" key="1">
    <source>
        <dbReference type="Pfam" id="PF01370"/>
    </source>
</evidence>
<dbReference type="Gene3D" id="3.40.50.720">
    <property type="entry name" value="NAD(P)-binding Rossmann-like Domain"/>
    <property type="match status" value="1"/>
</dbReference>
<proteinExistence type="predicted"/>
<feature type="domain" description="NAD-dependent epimerase/dehydratase" evidence="1">
    <location>
        <begin position="95"/>
        <end position="220"/>
    </location>
</feature>
<dbReference type="Proteomes" id="UP001060414">
    <property type="component" value="Chromosome"/>
</dbReference>
<evidence type="ECO:0000313" key="3">
    <source>
        <dbReference type="Proteomes" id="UP001060414"/>
    </source>
</evidence>
<keyword evidence="3" id="KW-1185">Reference proteome</keyword>
<dbReference type="InterPro" id="IPR036291">
    <property type="entry name" value="NAD(P)-bd_dom_sf"/>
</dbReference>
<sequence>MSLAAIPMERMFIVGCGDLGRRVARLGLDRGLAVGGLVRSEEQARVLAHSGISPCVAHLDARDSLHLPDLSGAGVFYFAPPQGGGFSDVRVKNFLAALAGVGLPARLLYLSTSGVYGAAGDQPVCETAPAQPVTARARRRFDAEESLRAWGEQHGVSVITLRVTNIYGPGRLPIVHLQNGHPLLAEEQSRPTSRIHSEDLARICLSAVEHGGPAEVFNVCDLEPCSTTAYFTAVAESLGIACPPQVSLDEARRVMKPLLFNYFTESRLLNNKKMLNSLSVRLHYPRLRDGLAASLSQE</sequence>
<accession>A0ABY5ZNK7</accession>
<dbReference type="EMBL" id="CP092109">
    <property type="protein sequence ID" value="UWZ80732.1"/>
    <property type="molecule type" value="Genomic_DNA"/>
</dbReference>
<protein>
    <submittedName>
        <fullName evidence="2">NAD-dependent epimerase/dehydratase family protein</fullName>
    </submittedName>
</protein>
<dbReference type="Pfam" id="PF01370">
    <property type="entry name" value="Epimerase"/>
    <property type="match status" value="1"/>
</dbReference>
<dbReference type="InterPro" id="IPR051783">
    <property type="entry name" value="NAD(P)-dependent_oxidoreduct"/>
</dbReference>